<dbReference type="Proteomes" id="UP000555728">
    <property type="component" value="Unassembled WGS sequence"/>
</dbReference>
<proteinExistence type="inferred from homology"/>
<accession>A0A7W6WMV5</accession>
<dbReference type="PANTHER" id="PTHR13420:SF7">
    <property type="entry name" value="UPF0235 PROTEIN C15ORF40"/>
    <property type="match status" value="1"/>
</dbReference>
<comment type="similarity">
    <text evidence="1 2">Belongs to the UPF0235 family.</text>
</comment>
<organism evidence="3 4">
    <name type="scientific">Roseospira goensis</name>
    <dbReference type="NCBI Taxonomy" id="391922"/>
    <lineage>
        <taxon>Bacteria</taxon>
        <taxon>Pseudomonadati</taxon>
        <taxon>Pseudomonadota</taxon>
        <taxon>Alphaproteobacteria</taxon>
        <taxon>Rhodospirillales</taxon>
        <taxon>Rhodospirillaceae</taxon>
        <taxon>Roseospira</taxon>
    </lineage>
</organism>
<evidence type="ECO:0000256" key="2">
    <source>
        <dbReference type="HAMAP-Rule" id="MF_00634"/>
    </source>
</evidence>
<dbReference type="NCBIfam" id="TIGR00251">
    <property type="entry name" value="DUF167 family protein"/>
    <property type="match status" value="1"/>
</dbReference>
<keyword evidence="4" id="KW-1185">Reference proteome</keyword>
<evidence type="ECO:0000313" key="4">
    <source>
        <dbReference type="Proteomes" id="UP000555728"/>
    </source>
</evidence>
<name>A0A7W6WMV5_9PROT</name>
<dbReference type="AlphaFoldDB" id="A0A7W6WMV5"/>
<dbReference type="InterPro" id="IPR036591">
    <property type="entry name" value="YggU-like_sf"/>
</dbReference>
<reference evidence="3 4" key="1">
    <citation type="submission" date="2020-08" db="EMBL/GenBank/DDBJ databases">
        <title>Genome sequencing of Purple Non-Sulfur Bacteria from various extreme environments.</title>
        <authorList>
            <person name="Mayer M."/>
        </authorList>
    </citation>
    <scope>NUCLEOTIDE SEQUENCE [LARGE SCALE GENOMIC DNA]</scope>
    <source>
        <strain evidence="3 4">JA135</strain>
    </source>
</reference>
<gene>
    <name evidence="3" type="ORF">GGD88_003642</name>
</gene>
<dbReference type="HAMAP" id="MF_00634">
    <property type="entry name" value="UPF0235"/>
    <property type="match status" value="1"/>
</dbReference>
<evidence type="ECO:0000256" key="1">
    <source>
        <dbReference type="ARBA" id="ARBA00010364"/>
    </source>
</evidence>
<dbReference type="Gene3D" id="3.30.1200.10">
    <property type="entry name" value="YggU-like"/>
    <property type="match status" value="1"/>
</dbReference>
<dbReference type="EMBL" id="JACIGI010000060">
    <property type="protein sequence ID" value="MBB4287882.1"/>
    <property type="molecule type" value="Genomic_DNA"/>
</dbReference>
<sequence length="117" mass="12505">MTDWADPESDAALPLTPDPEGARLVVRLTPKAARDGIEGLAADADGRPHLRVSVTAVPEAGKANAALVGLLAKRWKLPKRAIAVVAGATDRRKTLRITADAATVEDLTRRLRSLPRR</sequence>
<evidence type="ECO:0000313" key="3">
    <source>
        <dbReference type="EMBL" id="MBB4287882.1"/>
    </source>
</evidence>
<dbReference type="InterPro" id="IPR003746">
    <property type="entry name" value="DUF167"/>
</dbReference>
<dbReference type="RefSeq" id="WP_343056420.1">
    <property type="nucleotide sequence ID" value="NZ_JACIGI010000060.1"/>
</dbReference>
<comment type="caution">
    <text evidence="3">The sequence shown here is derived from an EMBL/GenBank/DDBJ whole genome shotgun (WGS) entry which is preliminary data.</text>
</comment>
<protein>
    <recommendedName>
        <fullName evidence="2">UPF0235 protein GGD88_003642</fullName>
    </recommendedName>
</protein>
<dbReference type="Pfam" id="PF02594">
    <property type="entry name" value="DUF167"/>
    <property type="match status" value="1"/>
</dbReference>
<dbReference type="GO" id="GO:0005737">
    <property type="term" value="C:cytoplasm"/>
    <property type="evidence" value="ECO:0007669"/>
    <property type="project" value="TreeGrafter"/>
</dbReference>
<dbReference type="PANTHER" id="PTHR13420">
    <property type="entry name" value="UPF0235 PROTEIN C15ORF40"/>
    <property type="match status" value="1"/>
</dbReference>
<dbReference type="SMART" id="SM01152">
    <property type="entry name" value="DUF167"/>
    <property type="match status" value="1"/>
</dbReference>
<dbReference type="SUPFAM" id="SSF69786">
    <property type="entry name" value="YggU-like"/>
    <property type="match status" value="1"/>
</dbReference>